<sequence length="276" mass="29380">MRGPHGHQRGPLVGGSSPGALMVISAGPWWVGHHQGPSQSSARAPGGWGITRGPHHQGPSSPGALIISEGPRWVGYHPGPLITRGPHHQGPSSSARAPGGWLITRGPHSHHQGPLANDPEGPWWVGHHQGPSQSSARAPGGWGITRGPHHQGPSSPGALIISEGPRWVGYHQGPSSPGALITNGPHGHQRGPPWRTRPLGVETEAYAYTEAQAKQEGDDAVARIHASLGVLPGLSSFRRPRGYLVYRLLSWLPDGEDREAFRCDLLFRVGTHTLEE</sequence>
<evidence type="ECO:0000313" key="2">
    <source>
        <dbReference type="EMBL" id="KAJ3613771.1"/>
    </source>
</evidence>
<evidence type="ECO:0000313" key="3">
    <source>
        <dbReference type="Proteomes" id="UP001148018"/>
    </source>
</evidence>
<name>A0A9Q0EXU7_9TELE</name>
<feature type="region of interest" description="Disordered" evidence="1">
    <location>
        <begin position="166"/>
        <end position="197"/>
    </location>
</feature>
<dbReference type="EMBL" id="JANIIK010000035">
    <property type="protein sequence ID" value="KAJ3613771.1"/>
    <property type="molecule type" value="Genomic_DNA"/>
</dbReference>
<protein>
    <submittedName>
        <fullName evidence="2">Uncharacterized protein</fullName>
    </submittedName>
</protein>
<gene>
    <name evidence="2" type="ORF">NHX12_020017</name>
</gene>
<reference evidence="2" key="1">
    <citation type="submission" date="2022-07" db="EMBL/GenBank/DDBJ databases">
        <title>Chromosome-level genome of Muraenolepis orangiensis.</title>
        <authorList>
            <person name="Kim J."/>
        </authorList>
    </citation>
    <scope>NUCLEOTIDE SEQUENCE</scope>
    <source>
        <strain evidence="2">KU_S4_2022</strain>
        <tissue evidence="2">Muscle</tissue>
    </source>
</reference>
<keyword evidence="3" id="KW-1185">Reference proteome</keyword>
<proteinExistence type="predicted"/>
<organism evidence="2 3">
    <name type="scientific">Muraenolepis orangiensis</name>
    <name type="common">Patagonian moray cod</name>
    <dbReference type="NCBI Taxonomy" id="630683"/>
    <lineage>
        <taxon>Eukaryota</taxon>
        <taxon>Metazoa</taxon>
        <taxon>Chordata</taxon>
        <taxon>Craniata</taxon>
        <taxon>Vertebrata</taxon>
        <taxon>Euteleostomi</taxon>
        <taxon>Actinopterygii</taxon>
        <taxon>Neopterygii</taxon>
        <taxon>Teleostei</taxon>
        <taxon>Neoteleostei</taxon>
        <taxon>Acanthomorphata</taxon>
        <taxon>Zeiogadaria</taxon>
        <taxon>Gadariae</taxon>
        <taxon>Gadiformes</taxon>
        <taxon>Muraenolepidoidei</taxon>
        <taxon>Muraenolepididae</taxon>
        <taxon>Muraenolepis</taxon>
    </lineage>
</organism>
<evidence type="ECO:0000256" key="1">
    <source>
        <dbReference type="SAM" id="MobiDB-lite"/>
    </source>
</evidence>
<feature type="region of interest" description="Disordered" evidence="1">
    <location>
        <begin position="32"/>
        <end position="61"/>
    </location>
</feature>
<dbReference type="AlphaFoldDB" id="A0A9Q0EXU7"/>
<comment type="caution">
    <text evidence="2">The sequence shown here is derived from an EMBL/GenBank/DDBJ whole genome shotgun (WGS) entry which is preliminary data.</text>
</comment>
<dbReference type="Proteomes" id="UP001148018">
    <property type="component" value="Unassembled WGS sequence"/>
</dbReference>
<accession>A0A9Q0EXU7</accession>